<dbReference type="InterPro" id="IPR036397">
    <property type="entry name" value="RNaseH_sf"/>
</dbReference>
<dbReference type="OrthoDB" id="10017160at2759"/>
<gene>
    <name evidence="1" type="ORF">AVEN_147079_1</name>
</gene>
<comment type="caution">
    <text evidence="1">The sequence shown here is derived from an EMBL/GenBank/DDBJ whole genome shotgun (WGS) entry which is preliminary data.</text>
</comment>
<evidence type="ECO:0000313" key="1">
    <source>
        <dbReference type="EMBL" id="GBM23162.1"/>
    </source>
</evidence>
<keyword evidence="2" id="KW-1185">Reference proteome</keyword>
<dbReference type="EMBL" id="BGPR01000493">
    <property type="protein sequence ID" value="GBM23162.1"/>
    <property type="molecule type" value="Genomic_DNA"/>
</dbReference>
<dbReference type="GO" id="GO:0003676">
    <property type="term" value="F:nucleic acid binding"/>
    <property type="evidence" value="ECO:0007669"/>
    <property type="project" value="InterPro"/>
</dbReference>
<dbReference type="AlphaFoldDB" id="A0A4Y2E252"/>
<evidence type="ECO:0000313" key="2">
    <source>
        <dbReference type="Proteomes" id="UP000499080"/>
    </source>
</evidence>
<dbReference type="Gene3D" id="3.30.420.10">
    <property type="entry name" value="Ribonuclease H-like superfamily/Ribonuclease H"/>
    <property type="match status" value="1"/>
</dbReference>
<name>A0A4Y2E252_ARAVE</name>
<dbReference type="Proteomes" id="UP000499080">
    <property type="component" value="Unassembled WGS sequence"/>
</dbReference>
<proteinExistence type="predicted"/>
<accession>A0A4Y2E252</accession>
<reference evidence="1 2" key="1">
    <citation type="journal article" date="2019" name="Sci. Rep.">
        <title>Orb-weaving spider Araneus ventricosus genome elucidates the spidroin gene catalogue.</title>
        <authorList>
            <person name="Kono N."/>
            <person name="Nakamura H."/>
            <person name="Ohtoshi R."/>
            <person name="Moran D.A.P."/>
            <person name="Shinohara A."/>
            <person name="Yoshida Y."/>
            <person name="Fujiwara M."/>
            <person name="Mori M."/>
            <person name="Tomita M."/>
            <person name="Arakawa K."/>
        </authorList>
    </citation>
    <scope>NUCLEOTIDE SEQUENCE [LARGE SCALE GENOMIC DNA]</scope>
</reference>
<protein>
    <submittedName>
        <fullName evidence="1">Uncharacterized protein</fullName>
    </submittedName>
</protein>
<sequence length="102" mass="11894">MITADCTQMEMLFSIRILPPSYASMVTQKFLTNQQVQFLRPQKQMPNSPDAALCDYFLWGHLKNKLNKRRFSTLRGLQKAIREEENPPRIDFAGFKIMAEVL</sequence>
<organism evidence="1 2">
    <name type="scientific">Araneus ventricosus</name>
    <name type="common">Orbweaver spider</name>
    <name type="synonym">Epeira ventricosa</name>
    <dbReference type="NCBI Taxonomy" id="182803"/>
    <lineage>
        <taxon>Eukaryota</taxon>
        <taxon>Metazoa</taxon>
        <taxon>Ecdysozoa</taxon>
        <taxon>Arthropoda</taxon>
        <taxon>Chelicerata</taxon>
        <taxon>Arachnida</taxon>
        <taxon>Araneae</taxon>
        <taxon>Araneomorphae</taxon>
        <taxon>Entelegynae</taxon>
        <taxon>Araneoidea</taxon>
        <taxon>Araneidae</taxon>
        <taxon>Araneus</taxon>
    </lineage>
</organism>